<keyword evidence="4" id="KW-0145">Chemotaxis</keyword>
<name>A0A0D6P804_9PROT</name>
<dbReference type="OrthoDB" id="9781689at2"/>
<feature type="active site" evidence="4">
    <location>
        <position position="9"/>
    </location>
</feature>
<evidence type="ECO:0000259" key="5">
    <source>
        <dbReference type="PROSITE" id="PS50122"/>
    </source>
</evidence>
<evidence type="ECO:0000256" key="1">
    <source>
        <dbReference type="ARBA" id="ARBA00022801"/>
    </source>
</evidence>
<comment type="caution">
    <text evidence="6">The sequence shown here is derived from an EMBL/GenBank/DDBJ whole genome shotgun (WGS) entry which is preliminary data.</text>
</comment>
<evidence type="ECO:0000256" key="2">
    <source>
        <dbReference type="ARBA" id="ARBA00039140"/>
    </source>
</evidence>
<dbReference type="RefSeq" id="WP_084623486.1">
    <property type="nucleotide sequence ID" value="NZ_BANB01000328.1"/>
</dbReference>
<dbReference type="GO" id="GO:0005737">
    <property type="term" value="C:cytoplasm"/>
    <property type="evidence" value="ECO:0007669"/>
    <property type="project" value="InterPro"/>
</dbReference>
<organism evidence="6 7">
    <name type="scientific">Acidisphaera rubrifaciens HS-AP3</name>
    <dbReference type="NCBI Taxonomy" id="1231350"/>
    <lineage>
        <taxon>Bacteria</taxon>
        <taxon>Pseudomonadati</taxon>
        <taxon>Pseudomonadota</taxon>
        <taxon>Alphaproteobacteria</taxon>
        <taxon>Acetobacterales</taxon>
        <taxon>Acetobacteraceae</taxon>
        <taxon>Acidisphaera</taxon>
    </lineage>
</organism>
<dbReference type="GO" id="GO:0000156">
    <property type="term" value="F:phosphorelay response regulator activity"/>
    <property type="evidence" value="ECO:0007669"/>
    <property type="project" value="InterPro"/>
</dbReference>
<feature type="active site" evidence="4">
    <location>
        <position position="36"/>
    </location>
</feature>
<dbReference type="GO" id="GO:0008984">
    <property type="term" value="F:protein-glutamate methylesterase activity"/>
    <property type="evidence" value="ECO:0007669"/>
    <property type="project" value="UniProtKB-EC"/>
</dbReference>
<proteinExistence type="predicted"/>
<dbReference type="Pfam" id="PF01339">
    <property type="entry name" value="CheB_methylest"/>
    <property type="match status" value="1"/>
</dbReference>
<comment type="catalytic activity">
    <reaction evidence="3">
        <text>[protein]-L-glutamate 5-O-methyl ester + H2O = L-glutamyl-[protein] + methanol + H(+)</text>
        <dbReference type="Rhea" id="RHEA:23236"/>
        <dbReference type="Rhea" id="RHEA-COMP:10208"/>
        <dbReference type="Rhea" id="RHEA-COMP:10311"/>
        <dbReference type="ChEBI" id="CHEBI:15377"/>
        <dbReference type="ChEBI" id="CHEBI:15378"/>
        <dbReference type="ChEBI" id="CHEBI:17790"/>
        <dbReference type="ChEBI" id="CHEBI:29973"/>
        <dbReference type="ChEBI" id="CHEBI:82795"/>
        <dbReference type="EC" id="3.1.1.61"/>
    </reaction>
</comment>
<accession>A0A0D6P804</accession>
<dbReference type="PANTHER" id="PTHR42872">
    <property type="entry name" value="PROTEIN-GLUTAMATE METHYLESTERASE/PROTEIN-GLUTAMINE GLUTAMINASE"/>
    <property type="match status" value="1"/>
</dbReference>
<dbReference type="AlphaFoldDB" id="A0A0D6P804"/>
<protein>
    <recommendedName>
        <fullName evidence="2">protein-glutamate methylesterase</fullName>
        <ecNumber evidence="2">3.1.1.61</ecNumber>
    </recommendedName>
</protein>
<evidence type="ECO:0000313" key="6">
    <source>
        <dbReference type="EMBL" id="GAN77471.1"/>
    </source>
</evidence>
<keyword evidence="1 4" id="KW-0378">Hydrolase</keyword>
<dbReference type="CDD" id="cd16434">
    <property type="entry name" value="CheB-CheR_fusion"/>
    <property type="match status" value="1"/>
</dbReference>
<reference evidence="6 7" key="1">
    <citation type="submission" date="2012-11" db="EMBL/GenBank/DDBJ databases">
        <title>Whole genome sequence of Acidisphaera rubrifaciens HS-AP3.</title>
        <authorList>
            <person name="Azuma Y."/>
            <person name="Higashiura N."/>
            <person name="Hirakawa H."/>
            <person name="Matsushita K."/>
        </authorList>
    </citation>
    <scope>NUCLEOTIDE SEQUENCE [LARGE SCALE GENOMIC DNA]</scope>
    <source>
        <strain evidence="6 7">HS-AP3</strain>
    </source>
</reference>
<dbReference type="EMBL" id="BANB01000328">
    <property type="protein sequence ID" value="GAN77471.1"/>
    <property type="molecule type" value="Genomic_DNA"/>
</dbReference>
<dbReference type="EC" id="3.1.1.61" evidence="2"/>
<sequence>MQVVGIGASVGGIEAFRLFFEKTPSDSGLSFVVVLHLSASRKSMLAEIIARWTAMPVSEAADGDLVEPNRILVVPPGHVAAIRQGRLHLRSLRLEAPRELTPIDDFFDSLAQDCGENAVGIVLSGTGHDGSLGLKAIKARGGLTLTQGSDGSAPQHEGMPRSAIATGVVDLIIPVQDMLRVLLAMRPGRAAPAQAPPPDPDTEALRLAVCEILHLTTVDLPAVNTPQFDWGMNKMGRRAKPVAPIFQPEVPARAISFAATHKRQEVWVGFPTVKAILANRIAPALTDRYLAKTGYSGQLSDEKLPADAPANLFQPVPGSYDVHGRFDSRSRPHSWQMFTDRHRAVFWAAAAASVAAGPVALAKQPEA</sequence>
<keyword evidence="7" id="KW-1185">Reference proteome</keyword>
<dbReference type="InterPro" id="IPR035909">
    <property type="entry name" value="CheB_C"/>
</dbReference>
<dbReference type="InterPro" id="IPR000673">
    <property type="entry name" value="Sig_transdc_resp-reg_Me-estase"/>
</dbReference>
<dbReference type="GO" id="GO:0006935">
    <property type="term" value="P:chemotaxis"/>
    <property type="evidence" value="ECO:0007669"/>
    <property type="project" value="UniProtKB-UniRule"/>
</dbReference>
<evidence type="ECO:0000256" key="4">
    <source>
        <dbReference type="PROSITE-ProRule" id="PRU00050"/>
    </source>
</evidence>
<feature type="active site" evidence="4">
    <location>
        <position position="129"/>
    </location>
</feature>
<dbReference type="Proteomes" id="UP000032680">
    <property type="component" value="Unassembled WGS sequence"/>
</dbReference>
<evidence type="ECO:0000256" key="3">
    <source>
        <dbReference type="ARBA" id="ARBA00048267"/>
    </source>
</evidence>
<dbReference type="SUPFAM" id="SSF52738">
    <property type="entry name" value="Methylesterase CheB, C-terminal domain"/>
    <property type="match status" value="1"/>
</dbReference>
<evidence type="ECO:0000313" key="7">
    <source>
        <dbReference type="Proteomes" id="UP000032680"/>
    </source>
</evidence>
<gene>
    <name evidence="6" type="ORF">Asru_0328_06</name>
</gene>
<dbReference type="PROSITE" id="PS50122">
    <property type="entry name" value="CHEB"/>
    <property type="match status" value="1"/>
</dbReference>
<dbReference type="PANTHER" id="PTHR42872:SF6">
    <property type="entry name" value="PROTEIN-GLUTAMATE METHYLESTERASE_PROTEIN-GLUTAMINE GLUTAMINASE"/>
    <property type="match status" value="1"/>
</dbReference>
<feature type="domain" description="CheB-type methylesterase" evidence="5">
    <location>
        <begin position="1"/>
        <end position="184"/>
    </location>
</feature>
<dbReference type="Gene3D" id="3.40.50.180">
    <property type="entry name" value="Methylesterase CheB, C-terminal domain"/>
    <property type="match status" value="1"/>
</dbReference>